<organism evidence="2">
    <name type="scientific">Homo sapiens</name>
    <name type="common">Human</name>
    <dbReference type="NCBI Taxonomy" id="9606"/>
    <lineage>
        <taxon>Eukaryota</taxon>
        <taxon>Metazoa</taxon>
        <taxon>Chordata</taxon>
        <taxon>Craniata</taxon>
        <taxon>Vertebrata</taxon>
        <taxon>Euteleostomi</taxon>
        <taxon>Mammalia</taxon>
        <taxon>Eutheria</taxon>
        <taxon>Euarchontoglires</taxon>
        <taxon>Primates</taxon>
        <taxon>Haplorrhini</taxon>
        <taxon>Catarrhini</taxon>
        <taxon>Hominidae</taxon>
        <taxon>Homo</taxon>
    </lineage>
</organism>
<protein>
    <submittedName>
        <fullName evidence="3">HCG1781642</fullName>
    </submittedName>
    <submittedName>
        <fullName evidence="2">PRO1097</fullName>
    </submittedName>
</protein>
<evidence type="ECO:0000313" key="2">
    <source>
        <dbReference type="EMBL" id="AAF69598.1"/>
    </source>
</evidence>
<sequence>MLELLRTLGFYYILHFLGSLIHALGFKYHLSDSISNIDLSSEFQNLAILLDVSWVLQYSVSSYLTETF</sequence>
<keyword evidence="1" id="KW-0812">Transmembrane</keyword>
<keyword evidence="1" id="KW-1133">Transmembrane helix</keyword>
<feature type="transmembrane region" description="Helical" evidence="1">
    <location>
        <begin position="12"/>
        <end position="30"/>
    </location>
</feature>
<keyword evidence="1" id="KW-0472">Membrane</keyword>
<proteinExistence type="evidence at transcript level"/>
<evidence type="ECO:0000313" key="3">
    <source>
        <dbReference type="EMBL" id="EAW91782.1"/>
    </source>
</evidence>
<dbReference type="EMBL" id="AF119844">
    <property type="protein sequence ID" value="AAF69598.1"/>
    <property type="molecule type" value="mRNA"/>
</dbReference>
<gene>
    <name evidence="3" type="ORF">hCG_1781642</name>
</gene>
<accession>Q9P1A1</accession>
<name>Q9P1A1_HUMAN</name>
<dbReference type="AlphaFoldDB" id="Q9P1A1"/>
<reference evidence="2" key="1">
    <citation type="submission" date="1999-01" db="EMBL/GenBank/DDBJ databases">
        <title>Functional prediction of the coding sequences of 79 new genes deduced by analysis of cDNA clones from human fetal liver.</title>
        <authorList>
            <person name="Zhang C."/>
            <person name="Yu Y."/>
            <person name="Zhang S."/>
            <person name="Wei H."/>
            <person name="Zhang Y."/>
            <person name="Zhou G."/>
            <person name="Bi J."/>
            <person name="Liu M."/>
            <person name="He F."/>
        </authorList>
    </citation>
    <scope>NUCLEOTIDE SEQUENCE</scope>
    <source>
        <tissue evidence="2">Liver</tissue>
    </source>
</reference>
<dbReference type="EMBL" id="CH471060">
    <property type="protein sequence ID" value="EAW91782.1"/>
    <property type="molecule type" value="Genomic_DNA"/>
</dbReference>
<reference evidence="3" key="3">
    <citation type="submission" date="2005-07" db="EMBL/GenBank/DDBJ databases">
        <authorList>
            <person name="Mural R.J."/>
            <person name="Istrail S."/>
            <person name="Sutton G."/>
            <person name="Florea L."/>
            <person name="Halpern A.L."/>
            <person name="Mobarry C.M."/>
            <person name="Lippert R."/>
            <person name="Walenz B."/>
            <person name="Shatkay H."/>
            <person name="Dew I."/>
            <person name="Miller J.R."/>
            <person name="Flanigan M.J."/>
            <person name="Edwards N.J."/>
            <person name="Bolanos R."/>
            <person name="Fasulo D."/>
            <person name="Halldorsson B.V."/>
            <person name="Hannenhalli S."/>
            <person name="Turner R."/>
            <person name="Yooseph S."/>
            <person name="Lu F."/>
            <person name="Nusskern D.R."/>
            <person name="Shue B.C."/>
            <person name="Zheng X.H."/>
            <person name="Zhong F."/>
            <person name="Delcher A.L."/>
            <person name="Huson D.H."/>
            <person name="Kravitz S.A."/>
            <person name="Mouchard L."/>
            <person name="Reinert K."/>
            <person name="Remington K.A."/>
            <person name="Clark A.G."/>
            <person name="Waterman M.S."/>
            <person name="Eichler E.E."/>
            <person name="Adams M.D."/>
            <person name="Hunkapiller M.W."/>
            <person name="Myers E.W."/>
            <person name="Venter J.C."/>
        </authorList>
    </citation>
    <scope>NUCLEOTIDE SEQUENCE</scope>
</reference>
<evidence type="ECO:0000256" key="1">
    <source>
        <dbReference type="SAM" id="Phobius"/>
    </source>
</evidence>
<reference evidence="3" key="2">
    <citation type="journal article" date="2001" name="Science">
        <title>The sequence of the human genome.</title>
        <authorList>
            <person name="Venter J.C."/>
            <person name="Adams M.D."/>
            <person name="Myers E.W."/>
            <person name="Li P.W."/>
            <person name="Mural R.J."/>
            <person name="Sutton G.G."/>
            <person name="Smith H.O."/>
            <person name="Yandell M."/>
            <person name="Evans C.A."/>
            <person name="Holt R.A."/>
            <person name="Gocayne J.D."/>
            <person name="Amanatides P."/>
            <person name="Ballew R.M."/>
            <person name="Huson D.H."/>
            <person name="Wortman J.R."/>
            <person name="Zhang Q."/>
            <person name="Kodira C.D."/>
            <person name="Zheng X.H."/>
            <person name="Chen L."/>
            <person name="Skupski M."/>
            <person name="Subramanian G."/>
            <person name="Thomas P.D."/>
            <person name="Zhang J."/>
            <person name="Gabor Miklos G.L."/>
            <person name="Nelson C."/>
            <person name="Broder S."/>
            <person name="Clark A.G."/>
            <person name="Nadeau J."/>
            <person name="McKusick V.A."/>
            <person name="Zinder N."/>
            <person name="Levine A.J."/>
            <person name="Roberts R.J."/>
            <person name="Simon M."/>
            <person name="Slayman C."/>
            <person name="Hunkapiller M."/>
            <person name="Bolanos R."/>
            <person name="Delcher A."/>
            <person name="Dew I."/>
            <person name="Fasulo D."/>
            <person name="Flanigan M."/>
            <person name="Florea L."/>
            <person name="Halpern A."/>
            <person name="Hannenhalli S."/>
            <person name="Kravitz S."/>
            <person name="Levy S."/>
            <person name="Mobarry C."/>
            <person name="Reinert K."/>
            <person name="Remington K."/>
            <person name="Abu-Threideh J."/>
            <person name="Beasley E."/>
            <person name="Biddick K."/>
            <person name="Bonazzi V."/>
            <person name="Brandon R."/>
            <person name="Cargill M."/>
            <person name="Chandramouliswaran I."/>
            <person name="Charlab R."/>
            <person name="Chaturvedi K."/>
            <person name="Deng Z."/>
            <person name="Di Francesco V."/>
            <person name="Dunn P."/>
            <person name="Eilbeck K."/>
            <person name="Evangelista C."/>
            <person name="Gabrielian A.E."/>
            <person name="Gan W."/>
            <person name="Ge W."/>
            <person name="Gong F."/>
            <person name="Gu Z."/>
            <person name="Guan P."/>
            <person name="Heiman T.J."/>
            <person name="Higgins M.E."/>
            <person name="Ji R.R."/>
            <person name="Ke Z."/>
            <person name="Ketchum K.A."/>
            <person name="Lai Z."/>
            <person name="Lei Y."/>
            <person name="Li Z."/>
            <person name="Li J."/>
            <person name="Liang Y."/>
            <person name="Lin X."/>
            <person name="Lu F."/>
            <person name="Merkulov G.V."/>
            <person name="Milshina N."/>
            <person name="Moore H.M."/>
            <person name="Naik A.K."/>
            <person name="Narayan V.A."/>
            <person name="Neelam B."/>
            <person name="Nusskern D."/>
            <person name="Rusch D.B."/>
            <person name="Salzberg S."/>
            <person name="Shao W."/>
            <person name="Shue B."/>
            <person name="Sun J."/>
            <person name="Wang Z."/>
            <person name="Wang A."/>
            <person name="Wang X."/>
            <person name="Wang J."/>
            <person name="Wei M."/>
            <person name="Wides R."/>
            <person name="Xiao C."/>
            <person name="Yan C."/>
            <person name="Yao A."/>
            <person name="Ye J."/>
            <person name="Zhan M."/>
            <person name="Zhang W."/>
            <person name="Zhang H."/>
            <person name="Zhao Q."/>
            <person name="Zheng L."/>
            <person name="Zhong F."/>
            <person name="Zhong W."/>
            <person name="Zhu S."/>
            <person name="Zhao S."/>
            <person name="Gilbert D."/>
            <person name="Baumhueter S."/>
            <person name="Spier G."/>
            <person name="Carter C."/>
            <person name="Cravchik A."/>
            <person name="Woodage T."/>
            <person name="Ali F."/>
            <person name="An H."/>
            <person name="Awe A."/>
            <person name="Baldwin D."/>
            <person name="Baden H."/>
            <person name="Barnstead M."/>
            <person name="Barrow I."/>
            <person name="Beeson K."/>
            <person name="Busam D."/>
            <person name="Carver A."/>
            <person name="Center A."/>
            <person name="Cheng M.L."/>
            <person name="Curry L."/>
            <person name="Danaher S."/>
            <person name="Davenport L."/>
            <person name="Desilets R."/>
            <person name="Dietz S."/>
            <person name="Dodson K."/>
            <person name="Doup L."/>
            <person name="Ferriera S."/>
            <person name="Garg N."/>
            <person name="Gluecksmann A."/>
            <person name="Hart B."/>
            <person name="Haynes J."/>
            <person name="Haynes C."/>
            <person name="Heiner C."/>
            <person name="Hladun S."/>
            <person name="Hostin D."/>
            <person name="Houck J."/>
            <person name="Howland T."/>
            <person name="Ibegwam C."/>
            <person name="Johnson J."/>
            <person name="Kalush F."/>
            <person name="Kline L."/>
            <person name="Koduru S."/>
            <person name="Love A."/>
            <person name="Mann F."/>
            <person name="May D."/>
            <person name="McCawley S."/>
            <person name="McIntosh T."/>
            <person name="McMullen I."/>
            <person name="Moy M."/>
            <person name="Moy L."/>
            <person name="Murphy B."/>
            <person name="Nelson K."/>
            <person name="Pfannkoch C."/>
            <person name="Pratts E."/>
            <person name="Puri V."/>
            <person name="Qureshi H."/>
            <person name="Reardon M."/>
            <person name="Rodriguez R."/>
            <person name="Rogers Y.H."/>
            <person name="Romblad D."/>
            <person name="Ruhfel B."/>
            <person name="Scott R."/>
            <person name="Sitter C."/>
            <person name="Smallwood M."/>
            <person name="Stewart E."/>
            <person name="Strong R."/>
            <person name="Suh E."/>
            <person name="Thomas R."/>
            <person name="Tint N.N."/>
            <person name="Tse S."/>
            <person name="Vech C."/>
            <person name="Wang G."/>
            <person name="Wetter J."/>
            <person name="Williams S."/>
            <person name="Williams M."/>
            <person name="Windsor S."/>
            <person name="Winn-Deen E."/>
            <person name="Wolfe K."/>
            <person name="Zaveri J."/>
            <person name="Zaveri K."/>
            <person name="Abril J.F."/>
            <person name="Guigo R."/>
            <person name="Campbell M.J."/>
            <person name="Sjolander K.V."/>
            <person name="Karlak B."/>
            <person name="Kejariwal A."/>
            <person name="Mi H."/>
            <person name="Lazareva B."/>
            <person name="Hatton T."/>
            <person name="Narechania A."/>
            <person name="Diemer K."/>
            <person name="Muruganujan A."/>
            <person name="Guo N."/>
            <person name="Sato S."/>
            <person name="Bafna V."/>
            <person name="Istrail S."/>
            <person name="Lippert R."/>
            <person name="Schwartz R."/>
            <person name="Walenz B."/>
            <person name="Yooseph S."/>
            <person name="Allen D."/>
            <person name="Basu A."/>
            <person name="Baxendale J."/>
            <person name="Blick L."/>
            <person name="Caminha M."/>
            <person name="Carnes-Stine J."/>
            <person name="Caulk P."/>
            <person name="Chiang Y.H."/>
            <person name="Coyne M."/>
            <person name="Dahlke C."/>
            <person name="Mays A."/>
            <person name="Dombroski M."/>
            <person name="Donnelly M."/>
            <person name="Ely D."/>
            <person name="Esparham S."/>
            <person name="Fosler C."/>
            <person name="Gire H."/>
            <person name="Glanowski S."/>
            <person name="Glasser K."/>
            <person name="Glodek A."/>
            <person name="Gorokhov M."/>
            <person name="Graham K."/>
            <person name="Gropman B."/>
            <person name="Harris M."/>
            <person name="Heil J."/>
            <person name="Henderson S."/>
            <person name="Hoover J."/>
            <person name="Jennings D."/>
            <person name="Jordan C."/>
            <person name="Jordan J."/>
            <person name="Kasha J."/>
            <person name="Kagan L."/>
            <person name="Kraft C."/>
            <person name="Levitsky A."/>
            <person name="Lewis M."/>
            <person name="Liu X."/>
            <person name="Lopez J."/>
            <person name="Ma D."/>
            <person name="Majoros W."/>
            <person name="McDaniel J."/>
            <person name="Murphy S."/>
            <person name="Newman M."/>
            <person name="Nguyen T."/>
            <person name="Nguyen N."/>
            <person name="Nodell M."/>
            <person name="Pan S."/>
            <person name="Peck J."/>
            <person name="Peterson M."/>
            <person name="Rowe W."/>
            <person name="Sanders R."/>
            <person name="Scott J."/>
            <person name="Simpson M."/>
            <person name="Smith T."/>
            <person name="Sprague A."/>
            <person name="Stockwell T."/>
            <person name="Turner R."/>
            <person name="Venter E."/>
            <person name="Wang M."/>
            <person name="Wen M."/>
            <person name="Wu D."/>
            <person name="Wu M."/>
            <person name="Xia A."/>
            <person name="Zandieh A."/>
            <person name="Zhu X."/>
        </authorList>
    </citation>
    <scope>NUCLEOTIDE SEQUENCE</scope>
</reference>